<dbReference type="InterPro" id="IPR052131">
    <property type="entry name" value="ATRX_domain-containing"/>
</dbReference>
<keyword evidence="12" id="KW-0539">Nucleus</keyword>
<dbReference type="GO" id="GO:0003678">
    <property type="term" value="F:DNA helicase activity"/>
    <property type="evidence" value="ECO:0007669"/>
    <property type="project" value="UniProtKB-EC"/>
</dbReference>
<evidence type="ECO:0000256" key="13">
    <source>
        <dbReference type="ARBA" id="ARBA00031106"/>
    </source>
</evidence>
<dbReference type="AlphaFoldDB" id="A0A6P3GI10"/>
<dbReference type="PANTHER" id="PTHR46357">
    <property type="entry name" value="TRANSCRIPTIONAL REGULATOR ATRX"/>
    <property type="match status" value="1"/>
</dbReference>
<feature type="compositionally biased region" description="Basic and acidic residues" evidence="17">
    <location>
        <begin position="19"/>
        <end position="33"/>
    </location>
</feature>
<dbReference type="EC" id="3.6.4.12" evidence="3"/>
<evidence type="ECO:0000256" key="4">
    <source>
        <dbReference type="ARBA" id="ARBA00016932"/>
    </source>
</evidence>
<evidence type="ECO:0000313" key="19">
    <source>
        <dbReference type="Proteomes" id="UP000515208"/>
    </source>
</evidence>
<dbReference type="GO" id="GO:0005721">
    <property type="term" value="C:pericentric heterochromatin"/>
    <property type="evidence" value="ECO:0007669"/>
    <property type="project" value="TreeGrafter"/>
</dbReference>
<evidence type="ECO:0000256" key="7">
    <source>
        <dbReference type="ARBA" id="ARBA00022801"/>
    </source>
</evidence>
<dbReference type="Pfam" id="PF17981">
    <property type="entry name" value="ADD_ATRX"/>
    <property type="match status" value="1"/>
</dbReference>
<keyword evidence="5" id="KW-0547">Nucleotide-binding</keyword>
<comment type="catalytic activity">
    <reaction evidence="16">
        <text>ATP + H2O = ADP + phosphate + H(+)</text>
        <dbReference type="Rhea" id="RHEA:13065"/>
        <dbReference type="ChEBI" id="CHEBI:15377"/>
        <dbReference type="ChEBI" id="CHEBI:15378"/>
        <dbReference type="ChEBI" id="CHEBI:30616"/>
        <dbReference type="ChEBI" id="CHEBI:43474"/>
        <dbReference type="ChEBI" id="CHEBI:456216"/>
        <dbReference type="EC" id="3.6.4.12"/>
    </reaction>
</comment>
<dbReference type="GO" id="GO:0006281">
    <property type="term" value="P:DNA repair"/>
    <property type="evidence" value="ECO:0007669"/>
    <property type="project" value="UniProtKB-KW"/>
</dbReference>
<dbReference type="GO" id="GO:0006338">
    <property type="term" value="P:chromatin remodeling"/>
    <property type="evidence" value="ECO:0007669"/>
    <property type="project" value="TreeGrafter"/>
</dbReference>
<sequence length="187" mass="20410">MNQSTDKASGSGNNSDMMENSREEGASSAEKSKSSGSSRSKRKPSIVTKYVESDDEKTLDETVNEDASNENSENDITMQSLPKEDGLHGIVSCTACGQQVNHFQKDSIYRHPSLQVLICKVCNDLLIIPQIFECLTCVRLLMHSDEDGNGLCHWRAYTVVGKTAMKGPISATIGEIPCTLGTHEKPL</sequence>
<feature type="compositionally biased region" description="Acidic residues" evidence="17">
    <location>
        <begin position="53"/>
        <end position="68"/>
    </location>
</feature>
<keyword evidence="10" id="KW-0238">DNA-binding</keyword>
<keyword evidence="11" id="KW-0234">DNA repair</keyword>
<reference evidence="20" key="1">
    <citation type="submission" date="2025-08" db="UniProtKB">
        <authorList>
            <consortium name="RefSeq"/>
        </authorList>
    </citation>
    <scope>IDENTIFICATION</scope>
    <source>
        <tissue evidence="20">Blood</tissue>
    </source>
</reference>
<evidence type="ECO:0000256" key="2">
    <source>
        <dbReference type="ARBA" id="ARBA00007025"/>
    </source>
</evidence>
<protein>
    <recommendedName>
        <fullName evidence="4">Transcriptional regulator ATRX</fullName>
        <ecNumber evidence="3">3.6.4.12</ecNumber>
    </recommendedName>
    <alternativeName>
        <fullName evidence="13">ATP-dependent helicase ATRX</fullName>
    </alternativeName>
    <alternativeName>
        <fullName evidence="14">X-linked nuclear protein</fullName>
    </alternativeName>
</protein>
<dbReference type="GO" id="GO:0031490">
    <property type="term" value="F:chromatin DNA binding"/>
    <property type="evidence" value="ECO:0007669"/>
    <property type="project" value="TreeGrafter"/>
</dbReference>
<keyword evidence="19" id="KW-1185">Reference proteome</keyword>
<evidence type="ECO:0000256" key="6">
    <source>
        <dbReference type="ARBA" id="ARBA00022763"/>
    </source>
</evidence>
<comment type="subunit">
    <text evidence="15">Interacts with DAXX to form the chromatin remodeling complex ATRX:DAXX. Probably binds EZH2. Binds annexin V in a calcium and phosphatidylcholine/phosphatidylserine-dependent manner. Interacts directly with CBX5 via the PxVxL motif. Interacts with RAD50, MRE11 and NBN; indicative for an association with the MRN complex. Interacts with histone MACROH2A1. Interacts with histone H3 peptides methylated at 'Lys-10' with preferences H3K9me3 &gt; H3K9me2 &gt; H3K9me1. Interacts with histone H3 peptides unmethylated at 'Lys-5' (H3K4me0). Interacts with MECP2, SMC1 and SMC3. Interacts with SETDB1, TRIM28 and ZNF274.</text>
</comment>
<evidence type="ECO:0000256" key="10">
    <source>
        <dbReference type="ARBA" id="ARBA00023125"/>
    </source>
</evidence>
<evidence type="ECO:0000256" key="16">
    <source>
        <dbReference type="ARBA" id="ARBA00047995"/>
    </source>
</evidence>
<evidence type="ECO:0000259" key="18">
    <source>
        <dbReference type="Pfam" id="PF17981"/>
    </source>
</evidence>
<dbReference type="GO" id="GO:0031297">
    <property type="term" value="P:replication fork processing"/>
    <property type="evidence" value="ECO:0007669"/>
    <property type="project" value="TreeGrafter"/>
</dbReference>
<name>A0A6P3GI10_BISBB</name>
<keyword evidence="8" id="KW-0347">Helicase</keyword>
<feature type="region of interest" description="Disordered" evidence="17">
    <location>
        <begin position="1"/>
        <end position="77"/>
    </location>
</feature>
<evidence type="ECO:0000256" key="11">
    <source>
        <dbReference type="ARBA" id="ARBA00023204"/>
    </source>
</evidence>
<dbReference type="Proteomes" id="UP000515208">
    <property type="component" value="Unplaced"/>
</dbReference>
<keyword evidence="6" id="KW-0227">DNA damage</keyword>
<dbReference type="GO" id="GO:0016787">
    <property type="term" value="F:hydrolase activity"/>
    <property type="evidence" value="ECO:0007669"/>
    <property type="project" value="UniProtKB-KW"/>
</dbReference>
<comment type="subcellular location">
    <subcellularLocation>
        <location evidence="1">Nucleus</location>
    </subcellularLocation>
</comment>
<evidence type="ECO:0000313" key="20">
    <source>
        <dbReference type="RefSeq" id="XP_010831243.1"/>
    </source>
</evidence>
<feature type="compositionally biased region" description="Polar residues" evidence="17">
    <location>
        <begin position="1"/>
        <end position="18"/>
    </location>
</feature>
<accession>A0A6P3GI10</accession>
<proteinExistence type="inferred from homology"/>
<dbReference type="GeneID" id="104983495"/>
<gene>
    <name evidence="20" type="primary">LOC104983495</name>
</gene>
<keyword evidence="7" id="KW-0378">Hydrolase</keyword>
<dbReference type="RefSeq" id="XP_010831243.1">
    <property type="nucleotide sequence ID" value="XM_010832941.1"/>
</dbReference>
<evidence type="ECO:0000256" key="14">
    <source>
        <dbReference type="ARBA" id="ARBA00043074"/>
    </source>
</evidence>
<evidence type="ECO:0000256" key="15">
    <source>
        <dbReference type="ARBA" id="ARBA00046653"/>
    </source>
</evidence>
<keyword evidence="9" id="KW-0067">ATP-binding</keyword>
<dbReference type="InterPro" id="IPR041430">
    <property type="entry name" value="ADD_ATRX"/>
</dbReference>
<feature type="domain" description="ATRX ADD" evidence="18">
    <location>
        <begin position="85"/>
        <end position="123"/>
    </location>
</feature>
<organism evidence="19 20">
    <name type="scientific">Bison bison bison</name>
    <name type="common">North American plains bison</name>
    <dbReference type="NCBI Taxonomy" id="43346"/>
    <lineage>
        <taxon>Eukaryota</taxon>
        <taxon>Metazoa</taxon>
        <taxon>Chordata</taxon>
        <taxon>Craniata</taxon>
        <taxon>Vertebrata</taxon>
        <taxon>Euteleostomi</taxon>
        <taxon>Mammalia</taxon>
        <taxon>Eutheria</taxon>
        <taxon>Laurasiatheria</taxon>
        <taxon>Artiodactyla</taxon>
        <taxon>Ruminantia</taxon>
        <taxon>Pecora</taxon>
        <taxon>Bovidae</taxon>
        <taxon>Bovinae</taxon>
        <taxon>Bison</taxon>
    </lineage>
</organism>
<evidence type="ECO:0000256" key="12">
    <source>
        <dbReference type="ARBA" id="ARBA00023242"/>
    </source>
</evidence>
<evidence type="ECO:0000256" key="5">
    <source>
        <dbReference type="ARBA" id="ARBA00022741"/>
    </source>
</evidence>
<dbReference type="GO" id="GO:0005634">
    <property type="term" value="C:nucleus"/>
    <property type="evidence" value="ECO:0007669"/>
    <property type="project" value="UniProtKB-SubCell"/>
</dbReference>
<evidence type="ECO:0000256" key="8">
    <source>
        <dbReference type="ARBA" id="ARBA00022806"/>
    </source>
</evidence>
<comment type="similarity">
    <text evidence="2">Belongs to the SNF2/RAD54 helicase family.</text>
</comment>
<evidence type="ECO:0000256" key="3">
    <source>
        <dbReference type="ARBA" id="ARBA00012551"/>
    </source>
</evidence>
<evidence type="ECO:0000256" key="17">
    <source>
        <dbReference type="SAM" id="MobiDB-lite"/>
    </source>
</evidence>
<evidence type="ECO:0000256" key="1">
    <source>
        <dbReference type="ARBA" id="ARBA00004123"/>
    </source>
</evidence>
<dbReference type="GO" id="GO:0005524">
    <property type="term" value="F:ATP binding"/>
    <property type="evidence" value="ECO:0007669"/>
    <property type="project" value="UniProtKB-KW"/>
</dbReference>
<evidence type="ECO:0000256" key="9">
    <source>
        <dbReference type="ARBA" id="ARBA00022840"/>
    </source>
</evidence>
<dbReference type="PANTHER" id="PTHR46357:SF1">
    <property type="entry name" value="TRANSCRIPTIONAL REGULATOR ATRX"/>
    <property type="match status" value="1"/>
</dbReference>